<evidence type="ECO:0000256" key="5">
    <source>
        <dbReference type="SAM" id="MobiDB-lite"/>
    </source>
</evidence>
<organism evidence="8 9">
    <name type="scientific">Thalassospira lucentensis</name>
    <dbReference type="NCBI Taxonomy" id="168935"/>
    <lineage>
        <taxon>Bacteria</taxon>
        <taxon>Pseudomonadati</taxon>
        <taxon>Pseudomonadota</taxon>
        <taxon>Alphaproteobacteria</taxon>
        <taxon>Rhodospirillales</taxon>
        <taxon>Thalassospiraceae</taxon>
        <taxon>Thalassospira</taxon>
    </lineage>
</organism>
<evidence type="ECO:0000313" key="8">
    <source>
        <dbReference type="EMBL" id="KZB66612.1"/>
    </source>
</evidence>
<feature type="domain" description="Lipopolysaccharide assembly protein A" evidence="7">
    <location>
        <begin position="23"/>
        <end position="83"/>
    </location>
</feature>
<evidence type="ECO:0000256" key="6">
    <source>
        <dbReference type="SAM" id="Phobius"/>
    </source>
</evidence>
<evidence type="ECO:0000256" key="2">
    <source>
        <dbReference type="ARBA" id="ARBA00022692"/>
    </source>
</evidence>
<dbReference type="OrthoDB" id="7357768at2"/>
<accession>A0A154L7P0</accession>
<keyword evidence="4 6" id="KW-0472">Membrane</keyword>
<dbReference type="InterPro" id="IPR010445">
    <property type="entry name" value="LapA_dom"/>
</dbReference>
<evidence type="ECO:0000256" key="1">
    <source>
        <dbReference type="ARBA" id="ARBA00022475"/>
    </source>
</evidence>
<proteinExistence type="predicted"/>
<dbReference type="GO" id="GO:0005886">
    <property type="term" value="C:plasma membrane"/>
    <property type="evidence" value="ECO:0007669"/>
    <property type="project" value="InterPro"/>
</dbReference>
<comment type="caution">
    <text evidence="8">The sequence shown here is derived from an EMBL/GenBank/DDBJ whole genome shotgun (WGS) entry which is preliminary data.</text>
</comment>
<gene>
    <name evidence="8" type="ORF">AUP42_13730</name>
</gene>
<sequence>MRILYWIISIPLAILIAIFAVSNRALVTLSLWPLPYEIDMPLFLPIMVALLIGLGIGLTYEWFVHGKHRRAVKRMDSELRRLRPDETGSDISNDHKVISQQKAS</sequence>
<name>A0A154L7P0_9PROT</name>
<feature type="compositionally biased region" description="Basic and acidic residues" evidence="5">
    <location>
        <begin position="83"/>
        <end position="97"/>
    </location>
</feature>
<evidence type="ECO:0000313" key="9">
    <source>
        <dbReference type="Proteomes" id="UP000076335"/>
    </source>
</evidence>
<evidence type="ECO:0000259" key="7">
    <source>
        <dbReference type="Pfam" id="PF06305"/>
    </source>
</evidence>
<dbReference type="RefSeq" id="WP_062949755.1">
    <property type="nucleotide sequence ID" value="NZ_LPVY01000005.1"/>
</dbReference>
<keyword evidence="1" id="KW-1003">Cell membrane</keyword>
<dbReference type="Pfam" id="PF06305">
    <property type="entry name" value="LapA_dom"/>
    <property type="match status" value="1"/>
</dbReference>
<evidence type="ECO:0000256" key="3">
    <source>
        <dbReference type="ARBA" id="ARBA00022989"/>
    </source>
</evidence>
<evidence type="ECO:0000256" key="4">
    <source>
        <dbReference type="ARBA" id="ARBA00023136"/>
    </source>
</evidence>
<feature type="region of interest" description="Disordered" evidence="5">
    <location>
        <begin position="83"/>
        <end position="104"/>
    </location>
</feature>
<feature type="transmembrane region" description="Helical" evidence="6">
    <location>
        <begin position="5"/>
        <end position="22"/>
    </location>
</feature>
<keyword evidence="2 6" id="KW-0812">Transmembrane</keyword>
<reference evidence="8 9" key="1">
    <citation type="submission" date="2015-12" db="EMBL/GenBank/DDBJ databases">
        <title>Genome sequence of Thalassospira lucentensis MCCC 1A02072.</title>
        <authorList>
            <person name="Lu L."/>
            <person name="Lai Q."/>
            <person name="Shao Z."/>
            <person name="Qian P."/>
        </authorList>
    </citation>
    <scope>NUCLEOTIDE SEQUENCE [LARGE SCALE GENOMIC DNA]</scope>
    <source>
        <strain evidence="8 9">MCCC 1A02072</strain>
    </source>
</reference>
<dbReference type="EMBL" id="LPVY01000005">
    <property type="protein sequence ID" value="KZB66612.1"/>
    <property type="molecule type" value="Genomic_DNA"/>
</dbReference>
<protein>
    <recommendedName>
        <fullName evidence="7">Lipopolysaccharide assembly protein A domain-containing protein</fullName>
    </recommendedName>
</protein>
<dbReference type="Proteomes" id="UP000076335">
    <property type="component" value="Unassembled WGS sequence"/>
</dbReference>
<dbReference type="AlphaFoldDB" id="A0A154L7P0"/>
<feature type="transmembrane region" description="Helical" evidence="6">
    <location>
        <begin position="42"/>
        <end position="64"/>
    </location>
</feature>
<keyword evidence="3 6" id="KW-1133">Transmembrane helix</keyword>